<dbReference type="GO" id="GO:0032259">
    <property type="term" value="P:methylation"/>
    <property type="evidence" value="ECO:0007669"/>
    <property type="project" value="UniProtKB-KW"/>
</dbReference>
<feature type="domain" description="C-methyltransferase" evidence="2">
    <location>
        <begin position="251"/>
        <end position="405"/>
    </location>
</feature>
<dbReference type="EMBL" id="CP170721">
    <property type="protein sequence ID" value="XIA17138.1"/>
    <property type="molecule type" value="Genomic_DNA"/>
</dbReference>
<dbReference type="Pfam" id="PF08421">
    <property type="entry name" value="Methyltransf_13"/>
    <property type="match status" value="1"/>
</dbReference>
<dbReference type="InterPro" id="IPR038576">
    <property type="entry name" value="Methyltransf_Zn-bd_dom_put_sf"/>
</dbReference>
<accession>A0AB74URD5</accession>
<feature type="domain" description="Methyltransferase putative zinc binding" evidence="1">
    <location>
        <begin position="8"/>
        <end position="70"/>
    </location>
</feature>
<evidence type="ECO:0000259" key="2">
    <source>
        <dbReference type="Pfam" id="PF08484"/>
    </source>
</evidence>
<dbReference type="Pfam" id="PF08484">
    <property type="entry name" value="Methyltransf_14"/>
    <property type="match status" value="1"/>
</dbReference>
<reference evidence="3" key="1">
    <citation type="submission" date="2024-10" db="EMBL/GenBank/DDBJ databases">
        <authorList>
            <person name="Lesea H.P."/>
            <person name="Kuehl J.V."/>
            <person name="Chandonia J.-M."/>
        </authorList>
    </citation>
    <scope>NUCLEOTIDE SEQUENCE</scope>
    <source>
        <strain evidence="3">FW102-FHT14D07</strain>
    </source>
</reference>
<gene>
    <name evidence="3" type="ORF">ACFYG5_11220</name>
</gene>
<dbReference type="EC" id="2.1.1.-" evidence="3"/>
<sequence length="417" mass="45898">MTQPIHRCRVCDSTRLEPVLDLGEQMLTGVFPHTRDAQVTRGPLQLVKCMADDGCGLLQLAHSYDLGEMYGDNYGYRSGLNASMVRHLGAKVARICELVSLRPGDLVVDVGSNDGTTLGAYPESIGADLLGIDPTAAKFRQYYKAHVDLCADFFTAAKLREVRPGKQVRVLTSFSMFYDLESPIAFMRDVHGVLADDGIWVFEQSYMPAMLDALSYDTVCHEHLEYYALKQVKWMADRVGFTIIDVEFNDVNGGSFSVTAAKSTSGMPQSPEVARVLAEERARGLDTLAPFEDFARRTSQSRSGLRAFLAEARAQGKTVAALGASTKGNVLLQYCGITTDDVAEVGEVNPDKFGTLTPGTFLPIRPETDVLAHDHDYHLVLPWHFRSHFLANPRYAGRTLVFPLPELQVVRAGSEPA</sequence>
<name>A0AB74URD5_9GAMM</name>
<dbReference type="AlphaFoldDB" id="A0AB74URD5"/>
<dbReference type="Gene3D" id="3.40.50.150">
    <property type="entry name" value="Vaccinia Virus protein VP39"/>
    <property type="match status" value="1"/>
</dbReference>
<organism evidence="3">
    <name type="scientific">Rhodanobacter sp. FW102-FHT14D07</name>
    <dbReference type="NCBI Taxonomy" id="3351462"/>
    <lineage>
        <taxon>Bacteria</taxon>
        <taxon>Pseudomonadati</taxon>
        <taxon>Pseudomonadota</taxon>
        <taxon>Gammaproteobacteria</taxon>
        <taxon>Lysobacterales</taxon>
        <taxon>Rhodanobacteraceae</taxon>
        <taxon>Rhodanobacter</taxon>
    </lineage>
</organism>
<dbReference type="Pfam" id="PF13489">
    <property type="entry name" value="Methyltransf_23"/>
    <property type="match status" value="1"/>
</dbReference>
<keyword evidence="3" id="KW-0489">Methyltransferase</keyword>
<evidence type="ECO:0000313" key="3">
    <source>
        <dbReference type="EMBL" id="XIA17138.1"/>
    </source>
</evidence>
<dbReference type="GO" id="GO:0008168">
    <property type="term" value="F:methyltransferase activity"/>
    <property type="evidence" value="ECO:0007669"/>
    <property type="project" value="UniProtKB-KW"/>
</dbReference>
<evidence type="ECO:0000259" key="1">
    <source>
        <dbReference type="Pfam" id="PF08421"/>
    </source>
</evidence>
<keyword evidence="3" id="KW-0808">Transferase</keyword>
<proteinExistence type="predicted"/>
<protein>
    <submittedName>
        <fullName evidence="3">Class I SAM-dependent methyltransferase</fullName>
        <ecNumber evidence="3">2.1.1.-</ecNumber>
    </submittedName>
</protein>
<dbReference type="Gene3D" id="6.10.250.3100">
    <property type="match status" value="1"/>
</dbReference>
<dbReference type="InterPro" id="IPR013630">
    <property type="entry name" value="Methyltransf_Zn-bd_dom_put"/>
</dbReference>
<dbReference type="Gene3D" id="3.40.50.720">
    <property type="entry name" value="NAD(P)-binding Rossmann-like Domain"/>
    <property type="match status" value="1"/>
</dbReference>
<dbReference type="InterPro" id="IPR029063">
    <property type="entry name" value="SAM-dependent_MTases_sf"/>
</dbReference>
<dbReference type="InterPro" id="IPR013691">
    <property type="entry name" value="MeTrfase_14"/>
</dbReference>
<dbReference type="RefSeq" id="WP_395117112.1">
    <property type="nucleotide sequence ID" value="NZ_CP170721.1"/>
</dbReference>
<dbReference type="SUPFAM" id="SSF53335">
    <property type="entry name" value="S-adenosyl-L-methionine-dependent methyltransferases"/>
    <property type="match status" value="1"/>
</dbReference>
<dbReference type="Gene3D" id="6.20.50.110">
    <property type="entry name" value="Methyltransferase, zinc-binding domain"/>
    <property type="match status" value="1"/>
</dbReference>